<proteinExistence type="predicted"/>
<keyword evidence="2" id="KW-1185">Reference proteome</keyword>
<gene>
    <name evidence="1" type="ORF">GCM10009754_36440</name>
</gene>
<accession>A0ABP5CFS0</accession>
<name>A0ABP5CFS0_9PSEU</name>
<reference evidence="2" key="1">
    <citation type="journal article" date="2019" name="Int. J. Syst. Evol. Microbiol.">
        <title>The Global Catalogue of Microorganisms (GCM) 10K type strain sequencing project: providing services to taxonomists for standard genome sequencing and annotation.</title>
        <authorList>
            <consortium name="The Broad Institute Genomics Platform"/>
            <consortium name="The Broad Institute Genome Sequencing Center for Infectious Disease"/>
            <person name="Wu L."/>
            <person name="Ma J."/>
        </authorList>
    </citation>
    <scope>NUCLEOTIDE SEQUENCE [LARGE SCALE GENOMIC DNA]</scope>
    <source>
        <strain evidence="2">JCM 14545</strain>
    </source>
</reference>
<evidence type="ECO:0000313" key="1">
    <source>
        <dbReference type="EMBL" id="GAA1962025.1"/>
    </source>
</evidence>
<comment type="caution">
    <text evidence="1">The sequence shown here is derived from an EMBL/GenBank/DDBJ whole genome shotgun (WGS) entry which is preliminary data.</text>
</comment>
<dbReference type="EMBL" id="BAAANN010000013">
    <property type="protein sequence ID" value="GAA1962025.1"/>
    <property type="molecule type" value="Genomic_DNA"/>
</dbReference>
<protein>
    <recommendedName>
        <fullName evidence="3">Secreted protein</fullName>
    </recommendedName>
</protein>
<sequence length="67" mass="7233">MFAKFFIHVATLITVLRTRVEVEHVVMAVAYGVSASTGHAELLVAIAYGVVTTVHVRATGQDLRHTA</sequence>
<evidence type="ECO:0008006" key="3">
    <source>
        <dbReference type="Google" id="ProtNLM"/>
    </source>
</evidence>
<evidence type="ECO:0000313" key="2">
    <source>
        <dbReference type="Proteomes" id="UP001501116"/>
    </source>
</evidence>
<dbReference type="RefSeq" id="WP_344419610.1">
    <property type="nucleotide sequence ID" value="NZ_BAAANN010000013.1"/>
</dbReference>
<dbReference type="Proteomes" id="UP001501116">
    <property type="component" value="Unassembled WGS sequence"/>
</dbReference>
<organism evidence="1 2">
    <name type="scientific">Amycolatopsis minnesotensis</name>
    <dbReference type="NCBI Taxonomy" id="337894"/>
    <lineage>
        <taxon>Bacteria</taxon>
        <taxon>Bacillati</taxon>
        <taxon>Actinomycetota</taxon>
        <taxon>Actinomycetes</taxon>
        <taxon>Pseudonocardiales</taxon>
        <taxon>Pseudonocardiaceae</taxon>
        <taxon>Amycolatopsis</taxon>
    </lineage>
</organism>